<dbReference type="OrthoDB" id="5328509at2"/>
<comment type="caution">
    <text evidence="1">The sequence shown here is derived from an EMBL/GenBank/DDBJ whole genome shotgun (WGS) entry which is preliminary data.</text>
</comment>
<sequence length="61" mass="7348">MTKQVKIFIADTHTKLQHEINSFCVDFFPEEIHSINVYRDNVAQNIEWIGCVIYQRDEYQE</sequence>
<keyword evidence="2" id="KW-1185">Reference proteome</keyword>
<protein>
    <submittedName>
        <fullName evidence="1">Uncharacterized protein</fullName>
    </submittedName>
</protein>
<dbReference type="EMBL" id="NXLQ01000008">
    <property type="protein sequence ID" value="RDU65957.1"/>
    <property type="molecule type" value="Genomic_DNA"/>
</dbReference>
<dbReference type="Proteomes" id="UP000256379">
    <property type="component" value="Unassembled WGS sequence"/>
</dbReference>
<evidence type="ECO:0000313" key="1">
    <source>
        <dbReference type="EMBL" id="RDU65957.1"/>
    </source>
</evidence>
<proteinExistence type="predicted"/>
<accession>A0A3D8IKT6</accession>
<evidence type="ECO:0000313" key="2">
    <source>
        <dbReference type="Proteomes" id="UP000256379"/>
    </source>
</evidence>
<reference evidence="1 2" key="1">
    <citation type="submission" date="2018-04" db="EMBL/GenBank/DDBJ databases">
        <title>Novel Campyloabacter and Helicobacter Species and Strains.</title>
        <authorList>
            <person name="Mannion A.J."/>
            <person name="Shen Z."/>
            <person name="Fox J.G."/>
        </authorList>
    </citation>
    <scope>NUCLEOTIDE SEQUENCE [LARGE SCALE GENOMIC DNA]</scope>
    <source>
        <strain evidence="1 2">MIT 17-337</strain>
    </source>
</reference>
<gene>
    <name evidence="1" type="ORF">CQA53_04875</name>
</gene>
<dbReference type="RefSeq" id="WP_115542909.1">
    <property type="nucleotide sequence ID" value="NZ_NXLQ01000008.1"/>
</dbReference>
<dbReference type="AlphaFoldDB" id="A0A3D8IKT6"/>
<name>A0A3D8IKT6_9HELI</name>
<organism evidence="1 2">
    <name type="scientific">Helicobacter didelphidarum</name>
    <dbReference type="NCBI Taxonomy" id="2040648"/>
    <lineage>
        <taxon>Bacteria</taxon>
        <taxon>Pseudomonadati</taxon>
        <taxon>Campylobacterota</taxon>
        <taxon>Epsilonproteobacteria</taxon>
        <taxon>Campylobacterales</taxon>
        <taxon>Helicobacteraceae</taxon>
        <taxon>Helicobacter</taxon>
    </lineage>
</organism>